<dbReference type="AlphaFoldDB" id="A0A261Y0U6"/>
<evidence type="ECO:0000313" key="2">
    <source>
        <dbReference type="Proteomes" id="UP000242875"/>
    </source>
</evidence>
<dbReference type="EMBL" id="MVBO01000052">
    <property type="protein sequence ID" value="OZJ04124.1"/>
    <property type="molecule type" value="Genomic_DNA"/>
</dbReference>
<gene>
    <name evidence="1" type="ORF">BZG36_02823</name>
</gene>
<accession>A0A261Y0U6</accession>
<dbReference type="OrthoDB" id="3801010at2759"/>
<proteinExistence type="predicted"/>
<protein>
    <submittedName>
        <fullName evidence="1">Uncharacterized protein</fullName>
    </submittedName>
</protein>
<dbReference type="Proteomes" id="UP000242875">
    <property type="component" value="Unassembled WGS sequence"/>
</dbReference>
<sequence>MFRDAYTYTPTLSGFVKIGQMLVIQRAVVAVDEGEVDQPSDILNEMRERFMIHGSASPMGWALRLRTYGKRIRKSSTVVPGHVDWSEDVETIFYKNSELNMADFRNFVHHQVWMAESQLKDLLQDINNSLGLFQTSSCQSSETTLVMLKLDGISFKIGRIINSFLTARDSSWIRWFRIPFSEGSSSYAVPGQSFIGSKTQSRDIWQSSINC</sequence>
<name>A0A261Y0U6_9FUNG</name>
<keyword evidence="2" id="KW-1185">Reference proteome</keyword>
<comment type="caution">
    <text evidence="1">The sequence shown here is derived from an EMBL/GenBank/DDBJ whole genome shotgun (WGS) entry which is preliminary data.</text>
</comment>
<evidence type="ECO:0000313" key="1">
    <source>
        <dbReference type="EMBL" id="OZJ04124.1"/>
    </source>
</evidence>
<organism evidence="1 2">
    <name type="scientific">Bifiguratus adelaidae</name>
    <dbReference type="NCBI Taxonomy" id="1938954"/>
    <lineage>
        <taxon>Eukaryota</taxon>
        <taxon>Fungi</taxon>
        <taxon>Fungi incertae sedis</taxon>
        <taxon>Mucoromycota</taxon>
        <taxon>Mucoromycotina</taxon>
        <taxon>Endogonomycetes</taxon>
        <taxon>Endogonales</taxon>
        <taxon>Endogonales incertae sedis</taxon>
        <taxon>Bifiguratus</taxon>
    </lineage>
</organism>
<reference evidence="1 2" key="1">
    <citation type="journal article" date="2017" name="Mycologia">
        <title>Bifiguratus adelaidae, gen. et sp. nov., a new member of Mucoromycotina in endophytic and soil-dwelling habitats.</title>
        <authorList>
            <person name="Torres-Cruz T.J."/>
            <person name="Billingsley Tobias T.L."/>
            <person name="Almatruk M."/>
            <person name="Hesse C."/>
            <person name="Kuske C.R."/>
            <person name="Desiro A."/>
            <person name="Benucci G.M."/>
            <person name="Bonito G."/>
            <person name="Stajich J.E."/>
            <person name="Dunlap C."/>
            <person name="Arnold A.E."/>
            <person name="Porras-Alfaro A."/>
        </authorList>
    </citation>
    <scope>NUCLEOTIDE SEQUENCE [LARGE SCALE GENOMIC DNA]</scope>
    <source>
        <strain evidence="1 2">AZ0501</strain>
    </source>
</reference>